<dbReference type="AlphaFoldDB" id="A0A8H5PSL8"/>
<keyword evidence="5 10" id="KW-0547">Nucleotide-binding</keyword>
<keyword evidence="10" id="KW-0375">Hydrogen ion transport</keyword>
<dbReference type="InterPro" id="IPR018303">
    <property type="entry name" value="ATPase_P-typ_P_site"/>
</dbReference>
<evidence type="ECO:0000313" key="13">
    <source>
        <dbReference type="EMBL" id="KAF5601873.1"/>
    </source>
</evidence>
<dbReference type="OrthoDB" id="116380at2759"/>
<feature type="compositionally biased region" description="Basic and acidic residues" evidence="11">
    <location>
        <begin position="285"/>
        <end position="313"/>
    </location>
</feature>
<keyword evidence="14" id="KW-1185">Reference proteome</keyword>
<dbReference type="GO" id="GO:0016887">
    <property type="term" value="F:ATP hydrolysis activity"/>
    <property type="evidence" value="ECO:0007669"/>
    <property type="project" value="InterPro"/>
</dbReference>
<keyword evidence="6 10" id="KW-0067">ATP-binding</keyword>
<dbReference type="InterPro" id="IPR006534">
    <property type="entry name" value="P-type_ATPase_IIIA"/>
</dbReference>
<feature type="transmembrane region" description="Helical" evidence="10">
    <location>
        <begin position="842"/>
        <end position="863"/>
    </location>
</feature>
<dbReference type="Proteomes" id="UP000546213">
    <property type="component" value="Unassembled WGS sequence"/>
</dbReference>
<feature type="transmembrane region" description="Helical" evidence="10">
    <location>
        <begin position="811"/>
        <end position="830"/>
    </location>
</feature>
<reference evidence="13 14" key="1">
    <citation type="submission" date="2020-05" db="EMBL/GenBank/DDBJ databases">
        <title>Identification and distribution of gene clusters putatively required for synthesis of sphingolipid metabolism inhibitors in phylogenetically diverse species of the filamentous fungus Fusarium.</title>
        <authorList>
            <person name="Kim H.-S."/>
            <person name="Busman M."/>
            <person name="Brown D.W."/>
            <person name="Divon H."/>
            <person name="Uhlig S."/>
            <person name="Proctor R.H."/>
        </authorList>
    </citation>
    <scope>NUCLEOTIDE SEQUENCE [LARGE SCALE GENOMIC DNA]</scope>
    <source>
        <strain evidence="13 14">NRRL 36939</strain>
    </source>
</reference>
<dbReference type="NCBIfam" id="TIGR01647">
    <property type="entry name" value="ATPase-IIIA_H"/>
    <property type="match status" value="1"/>
</dbReference>
<evidence type="ECO:0000256" key="6">
    <source>
        <dbReference type="ARBA" id="ARBA00022840"/>
    </source>
</evidence>
<dbReference type="GO" id="GO:0005886">
    <property type="term" value="C:plasma membrane"/>
    <property type="evidence" value="ECO:0007669"/>
    <property type="project" value="UniProtKB-SubCell"/>
</dbReference>
<dbReference type="GO" id="GO:0120029">
    <property type="term" value="P:proton export across plasma membrane"/>
    <property type="evidence" value="ECO:0007669"/>
    <property type="project" value="UniProtKB-UniRule"/>
</dbReference>
<dbReference type="InterPro" id="IPR008250">
    <property type="entry name" value="ATPase_P-typ_transduc_dom_A_sf"/>
</dbReference>
<feature type="transmembrane region" description="Helical" evidence="10">
    <location>
        <begin position="913"/>
        <end position="933"/>
    </location>
</feature>
<dbReference type="SUPFAM" id="SSF81653">
    <property type="entry name" value="Calcium ATPase, transduction domain A"/>
    <property type="match status" value="2"/>
</dbReference>
<dbReference type="PROSITE" id="PS00154">
    <property type="entry name" value="ATPASE_E1_E2"/>
    <property type="match status" value="1"/>
</dbReference>
<evidence type="ECO:0000256" key="11">
    <source>
        <dbReference type="SAM" id="MobiDB-lite"/>
    </source>
</evidence>
<keyword evidence="10" id="KW-0460">Magnesium</keyword>
<comment type="function">
    <text evidence="1">The plasma membrane ATPase of plants and fungi is a hydrogen ion pump. The proton gradient it generates drives the active transport of nutrients by H(+)-symport. The resulting external acidification and/or internal alkinization may mediate growth responses.</text>
</comment>
<keyword evidence="4 10" id="KW-0812">Transmembrane</keyword>
<feature type="region of interest" description="Disordered" evidence="11">
    <location>
        <begin position="275"/>
        <end position="313"/>
    </location>
</feature>
<evidence type="ECO:0000256" key="9">
    <source>
        <dbReference type="ARBA" id="ARBA00023136"/>
    </source>
</evidence>
<dbReference type="GO" id="GO:0005524">
    <property type="term" value="F:ATP binding"/>
    <property type="evidence" value="ECO:0007669"/>
    <property type="project" value="UniProtKB-UniRule"/>
</dbReference>
<feature type="transmembrane region" description="Helical" evidence="10">
    <location>
        <begin position="784"/>
        <end position="805"/>
    </location>
</feature>
<dbReference type="SUPFAM" id="SSF56784">
    <property type="entry name" value="HAD-like"/>
    <property type="match status" value="1"/>
</dbReference>
<comment type="catalytic activity">
    <reaction evidence="10">
        <text>ATP + H2O + H(+)(in) = ADP + phosphate + 2 H(+)(out)</text>
        <dbReference type="Rhea" id="RHEA:20852"/>
        <dbReference type="ChEBI" id="CHEBI:15377"/>
        <dbReference type="ChEBI" id="CHEBI:15378"/>
        <dbReference type="ChEBI" id="CHEBI:30616"/>
        <dbReference type="ChEBI" id="CHEBI:43474"/>
        <dbReference type="ChEBI" id="CHEBI:456216"/>
        <dbReference type="EC" id="7.1.2.1"/>
    </reaction>
</comment>
<keyword evidence="7 10" id="KW-1278">Translocase</keyword>
<gene>
    <name evidence="13" type="ORF">FPCIR_2114</name>
</gene>
<dbReference type="PANTHER" id="PTHR42861">
    <property type="entry name" value="CALCIUM-TRANSPORTING ATPASE"/>
    <property type="match status" value="1"/>
</dbReference>
<dbReference type="GO" id="GO:0008553">
    <property type="term" value="F:P-type proton-exporting transporter activity"/>
    <property type="evidence" value="ECO:0007669"/>
    <property type="project" value="UniProtKB-UniRule"/>
</dbReference>
<evidence type="ECO:0000256" key="7">
    <source>
        <dbReference type="ARBA" id="ARBA00022967"/>
    </source>
</evidence>
<evidence type="ECO:0000259" key="12">
    <source>
        <dbReference type="SMART" id="SM00831"/>
    </source>
</evidence>
<evidence type="ECO:0000256" key="5">
    <source>
        <dbReference type="ARBA" id="ARBA00022741"/>
    </source>
</evidence>
<dbReference type="SFLD" id="SFLDS00003">
    <property type="entry name" value="Haloacid_Dehalogenase"/>
    <property type="match status" value="1"/>
</dbReference>
<dbReference type="InterPro" id="IPR036412">
    <property type="entry name" value="HAD-like_sf"/>
</dbReference>
<evidence type="ECO:0000256" key="8">
    <source>
        <dbReference type="ARBA" id="ARBA00022989"/>
    </source>
</evidence>
<keyword evidence="9 10" id="KW-0472">Membrane</keyword>
<dbReference type="Pfam" id="PF00702">
    <property type="entry name" value="Hydrolase"/>
    <property type="match status" value="1"/>
</dbReference>
<comment type="similarity">
    <text evidence="3 10">Belongs to the cation transport ATPase (P-type) (TC 3.A.3) family. Type IIIA subfamily.</text>
</comment>
<dbReference type="PRINTS" id="PR00120">
    <property type="entry name" value="HATPASE"/>
</dbReference>
<evidence type="ECO:0000256" key="10">
    <source>
        <dbReference type="RuleBase" id="RU362083"/>
    </source>
</evidence>
<dbReference type="NCBIfam" id="TIGR01494">
    <property type="entry name" value="ATPase_P-type"/>
    <property type="match status" value="2"/>
</dbReference>
<dbReference type="PRINTS" id="PR00119">
    <property type="entry name" value="CATATPASE"/>
</dbReference>
<organism evidence="13 14">
    <name type="scientific">Fusarium pseudocircinatum</name>
    <dbReference type="NCBI Taxonomy" id="56676"/>
    <lineage>
        <taxon>Eukaryota</taxon>
        <taxon>Fungi</taxon>
        <taxon>Dikarya</taxon>
        <taxon>Ascomycota</taxon>
        <taxon>Pezizomycotina</taxon>
        <taxon>Sordariomycetes</taxon>
        <taxon>Hypocreomycetidae</taxon>
        <taxon>Hypocreales</taxon>
        <taxon>Nectriaceae</taxon>
        <taxon>Fusarium</taxon>
        <taxon>Fusarium fujikuroi species complex</taxon>
    </lineage>
</organism>
<evidence type="ECO:0000313" key="14">
    <source>
        <dbReference type="Proteomes" id="UP000546213"/>
    </source>
</evidence>
<dbReference type="Pfam" id="PF00122">
    <property type="entry name" value="E1-E2_ATPase"/>
    <property type="match status" value="2"/>
</dbReference>
<dbReference type="Gene3D" id="1.20.1110.10">
    <property type="entry name" value="Calcium-transporting ATPase, transmembrane domain"/>
    <property type="match status" value="1"/>
</dbReference>
<accession>A0A8H5PSL8</accession>
<evidence type="ECO:0000256" key="2">
    <source>
        <dbReference type="ARBA" id="ARBA00004141"/>
    </source>
</evidence>
<dbReference type="SMART" id="SM00831">
    <property type="entry name" value="Cation_ATPase_N"/>
    <property type="match status" value="1"/>
</dbReference>
<dbReference type="InterPro" id="IPR004014">
    <property type="entry name" value="ATPase_P-typ_cation-transptr_N"/>
</dbReference>
<feature type="region of interest" description="Disordered" evidence="11">
    <location>
        <begin position="1"/>
        <end position="34"/>
    </location>
</feature>
<comment type="subcellular location">
    <subcellularLocation>
        <location evidence="10">Cell membrane</location>
        <topology evidence="10">Multi-pass membrane protein</topology>
    </subcellularLocation>
    <subcellularLocation>
        <location evidence="2">Membrane</location>
        <topology evidence="2">Multi-pass membrane protein</topology>
    </subcellularLocation>
</comment>
<dbReference type="EMBL" id="JAAOAS010000044">
    <property type="protein sequence ID" value="KAF5601873.1"/>
    <property type="molecule type" value="Genomic_DNA"/>
</dbReference>
<sequence>MSKLFRRRKNNNDDLESNAGRRASRASRGGRAASIVDDSLGEYPALDHYISNYREDRRRAADDRDGKVKKKHWWQFGSGVDAQEEPPTKKGTPDAWLETDLTAGLASDEVERRRQVTGWNELVSEKENMFVKFVSFFTGPILYGKPFCRPCKGSFADHRIAVMEVAALLAVGLGDWVDFGVIVGILMLNAFVGFYQEKQAADVVASLKGDIAMRCTVIRDSNEQEILARELVPGDILIVQEGGTVAADARLICDYTRPEDFELYKRLRAEDKLDRSDEEDEFAEGADKEQDHDTSTEHDAHQHSHEQEPHDYRSRPLAAIDQSAITGESLAVEKYLGDMVYYTTGCKRGKAFALVQTTAKESFVGRTADLVQGAKDQGHFKAIMNNIGTSLLVLVMFWILIAWIGGFFHHIGMTEPGSQNLLHYALVLLIIGVPVGLPVVTTTTLAVGAAYLAKQKAIVQKLTAIESLAGVDILCSDKTGTLTANKLSIRDPWLAEGQDVNWMMAVAALASSHNLRTLDPIDKVTILTLKRYPEAREILKQGWVTESFTPFDPVSKRITAVCRLGNDKFWCVKGAPKAVLKLASGSEDESRIYKEKAQDFARRGFRSLGVAYKKNDGPWIILGLLSMFDPPREDTAQTIIEAGHLGVPVKMLTGDAIAIAKETCKMLSLGTKVYNSERLIHGGLSGSVQHDFVERADGFAEVFPEHKYTVVEMLQQRGHLTAMTGDGVNDAPSLKKADCGIAVEGASEAAQAAADIVFLAPGLSTIVLAIKTARQIFQRMKAYIQYRIALCLHLEIYLTLSMIIINETIRVDLIVFLALFADLATVAVAYDNAHWEPRPVEWQLPKIWVMSVILGILLALATWTLRGTLFLPNGGIVQNFGSVQEILFLEVALTENWLIFVTRGGKTWPSWQLVFAILGVDILATLFCLFGWMSGTGEISHPESSFKQSSNGWVDIVTVVIVWLYSFGVTVVIAIVYFVLNKLSWLDNLGRKDRKKKDTKLENILGHLQKLAIEHEVDDKTGKSRFMLAEKAADEDDDI</sequence>
<evidence type="ECO:0000256" key="3">
    <source>
        <dbReference type="ARBA" id="ARBA00008804"/>
    </source>
</evidence>
<dbReference type="Gene3D" id="3.40.50.1000">
    <property type="entry name" value="HAD superfamily/HAD-like"/>
    <property type="match status" value="1"/>
</dbReference>
<keyword evidence="8 10" id="KW-1133">Transmembrane helix</keyword>
<feature type="transmembrane region" description="Helical" evidence="10">
    <location>
        <begin position="953"/>
        <end position="980"/>
    </location>
</feature>
<dbReference type="InterPro" id="IPR023214">
    <property type="entry name" value="HAD_sf"/>
</dbReference>
<dbReference type="Gene3D" id="2.70.150.10">
    <property type="entry name" value="Calcium-transporting ATPase, cytoplasmic transduction domain A"/>
    <property type="match status" value="2"/>
</dbReference>
<evidence type="ECO:0000256" key="1">
    <source>
        <dbReference type="ARBA" id="ARBA00003417"/>
    </source>
</evidence>
<feature type="transmembrane region" description="Helical" evidence="10">
    <location>
        <begin position="391"/>
        <end position="412"/>
    </location>
</feature>
<protein>
    <recommendedName>
        <fullName evidence="10">Plasma membrane ATPase</fullName>
        <ecNumber evidence="10">7.1.2.1</ecNumber>
    </recommendedName>
</protein>
<dbReference type="InterPro" id="IPR044492">
    <property type="entry name" value="P_typ_ATPase_HD_dom"/>
</dbReference>
<proteinExistence type="inferred from homology"/>
<dbReference type="InterPro" id="IPR023299">
    <property type="entry name" value="ATPase_P-typ_cyto_dom_N"/>
</dbReference>
<dbReference type="SFLD" id="SFLDG00002">
    <property type="entry name" value="C1.7:_P-type_atpase_like"/>
    <property type="match status" value="1"/>
</dbReference>
<feature type="transmembrane region" description="Helical" evidence="10">
    <location>
        <begin position="424"/>
        <end position="452"/>
    </location>
</feature>
<dbReference type="InterPro" id="IPR059000">
    <property type="entry name" value="ATPase_P-type_domA"/>
</dbReference>
<feature type="transmembrane region" description="Helical" evidence="10">
    <location>
        <begin position="883"/>
        <end position="901"/>
    </location>
</feature>
<dbReference type="Gene3D" id="3.40.1110.10">
    <property type="entry name" value="Calcium-transporting ATPase, cytoplasmic domain N"/>
    <property type="match status" value="1"/>
</dbReference>
<name>A0A8H5PSL8_9HYPO</name>
<dbReference type="Pfam" id="PF00690">
    <property type="entry name" value="Cation_ATPase_N"/>
    <property type="match status" value="1"/>
</dbReference>
<comment type="caution">
    <text evidence="13">The sequence shown here is derived from an EMBL/GenBank/DDBJ whole genome shotgun (WGS) entry which is preliminary data.</text>
</comment>
<dbReference type="SFLD" id="SFLDF00027">
    <property type="entry name" value="p-type_atpase"/>
    <property type="match status" value="1"/>
</dbReference>
<feature type="domain" description="Cation-transporting P-type ATPase N-terminal" evidence="12">
    <location>
        <begin position="87"/>
        <end position="175"/>
    </location>
</feature>
<dbReference type="InterPro" id="IPR001757">
    <property type="entry name" value="P_typ_ATPase"/>
</dbReference>
<keyword evidence="10" id="KW-0813">Transport</keyword>
<dbReference type="EC" id="7.1.2.1" evidence="10"/>
<dbReference type="SUPFAM" id="SSF81665">
    <property type="entry name" value="Calcium ATPase, transmembrane domain M"/>
    <property type="match status" value="1"/>
</dbReference>
<dbReference type="InterPro" id="IPR023298">
    <property type="entry name" value="ATPase_P-typ_TM_dom_sf"/>
</dbReference>
<dbReference type="FunFam" id="3.40.50.1000:FF:000008">
    <property type="entry name" value="Plasma membrane ATPase"/>
    <property type="match status" value="1"/>
</dbReference>
<dbReference type="FunFam" id="3.40.1110.10:FF:000005">
    <property type="entry name" value="Plasma membrane ATPase"/>
    <property type="match status" value="1"/>
</dbReference>
<evidence type="ECO:0000256" key="4">
    <source>
        <dbReference type="ARBA" id="ARBA00022692"/>
    </source>
</evidence>
<keyword evidence="10" id="KW-0406">Ion transport</keyword>